<dbReference type="Gene3D" id="1.20.1250.20">
    <property type="entry name" value="MFS general substrate transporter like domains"/>
    <property type="match status" value="1"/>
</dbReference>
<evidence type="ECO:0000256" key="10">
    <source>
        <dbReference type="SAM" id="Phobius"/>
    </source>
</evidence>
<feature type="transmembrane region" description="Helical" evidence="10">
    <location>
        <begin position="340"/>
        <end position="368"/>
    </location>
</feature>
<dbReference type="PRINTS" id="PR00171">
    <property type="entry name" value="SUGRTRNSPORT"/>
</dbReference>
<feature type="transmembrane region" description="Helical" evidence="10">
    <location>
        <begin position="317"/>
        <end position="334"/>
    </location>
</feature>
<evidence type="ECO:0000256" key="4">
    <source>
        <dbReference type="ARBA" id="ARBA00022475"/>
    </source>
</evidence>
<feature type="domain" description="Major facilitator superfamily (MFS) profile" evidence="11">
    <location>
        <begin position="16"/>
        <end position="434"/>
    </location>
</feature>
<dbReference type="InterPro" id="IPR005829">
    <property type="entry name" value="Sugar_transporter_CS"/>
</dbReference>
<accession>A0A060QFL9</accession>
<dbReference type="SUPFAM" id="SSF103473">
    <property type="entry name" value="MFS general substrate transporter"/>
    <property type="match status" value="1"/>
</dbReference>
<evidence type="ECO:0000256" key="6">
    <source>
        <dbReference type="ARBA" id="ARBA00022692"/>
    </source>
</evidence>
<gene>
    <name evidence="12" type="ORF">ASAP_0021</name>
</gene>
<dbReference type="Proteomes" id="UP000027583">
    <property type="component" value="Unassembled WGS sequence"/>
</dbReference>
<evidence type="ECO:0000256" key="9">
    <source>
        <dbReference type="RuleBase" id="RU003346"/>
    </source>
</evidence>
<dbReference type="GO" id="GO:0005886">
    <property type="term" value="C:plasma membrane"/>
    <property type="evidence" value="ECO:0007669"/>
    <property type="project" value="UniProtKB-SubCell"/>
</dbReference>
<dbReference type="InterPro" id="IPR003663">
    <property type="entry name" value="Sugar/inositol_transpt"/>
</dbReference>
<reference evidence="12 13" key="1">
    <citation type="journal article" date="2014" name="Genome Biol. Evol.">
        <title>Acetic acid bacteria genomes reveal functional traits for adaptation to life in insect guts.</title>
        <authorList>
            <person name="Chouaia B."/>
            <person name="Gaiarsa S."/>
            <person name="Crotti E."/>
            <person name="Comandatore F."/>
            <person name="Degli Esposti M."/>
            <person name="Ricci I."/>
            <person name="Alma A."/>
            <person name="Favia G."/>
            <person name="Bandi C."/>
            <person name="Daffonchio D."/>
        </authorList>
    </citation>
    <scope>NUCLEOTIDE SEQUENCE [LARGE SCALE GENOMIC DNA]</scope>
    <source>
        <strain evidence="12 13">SF2.1</strain>
    </source>
</reference>
<dbReference type="GO" id="GO:0022857">
    <property type="term" value="F:transmembrane transporter activity"/>
    <property type="evidence" value="ECO:0007669"/>
    <property type="project" value="InterPro"/>
</dbReference>
<dbReference type="InterPro" id="IPR005828">
    <property type="entry name" value="MFS_sugar_transport-like"/>
</dbReference>
<keyword evidence="6 10" id="KW-0812">Transmembrane</keyword>
<feature type="transmembrane region" description="Helical" evidence="10">
    <location>
        <begin position="380"/>
        <end position="400"/>
    </location>
</feature>
<dbReference type="EMBL" id="CBLX010000001">
    <property type="protein sequence ID" value="CDG38066.1"/>
    <property type="molecule type" value="Genomic_DNA"/>
</dbReference>
<dbReference type="InterPro" id="IPR050814">
    <property type="entry name" value="Myo-inositol_Transporter"/>
</dbReference>
<sequence length="462" mass="49130">MASTSRPRGHALTNFIAVIAATGGLLFGYDTGIISAALLQLTPQFQLTTESAEIVTSAVILGALIGCISAAPLSDRLGRRRTIIAAATLFLIGTVIVTFAHTVAILTFARLILGLAIGASSQIVPIYIAEIAPPERRGSLVVAFQFAIAFGQLISFITGYLLQDYSWRLMFGLGVIPAVILFVGMLFLPNSPRWLAMQGEFERARTVLRSVRRTDAEADRELQEIQDQHDEKAPLSEVFKPWVRPATIAAVGIALLCQLTGINAVMYYAPTIFADAGFGQSSALLTSVAVGVSMVGTVAFGGWAVDAWGRRTLMLRMIPGAVVSLVLLGFMFFTGQTHGWGAFVTAAAVVGYVVFNVGSLSVAIWLVGAEVFPLSCRGTGMSLVAASHWGADLIISLTTLSMVKALGAGGTFWLFAAVNAVSFFFVLRYVPETRGRSLEQLEASLRDGTFAPIARAKAAAAE</sequence>
<feature type="transmembrane region" description="Helical" evidence="10">
    <location>
        <begin position="51"/>
        <end position="71"/>
    </location>
</feature>
<comment type="subcellular location">
    <subcellularLocation>
        <location evidence="1">Cell membrane</location>
        <topology evidence="1">Multi-pass membrane protein</topology>
    </subcellularLocation>
</comment>
<feature type="transmembrane region" description="Helical" evidence="10">
    <location>
        <begin position="140"/>
        <end position="161"/>
    </location>
</feature>
<dbReference type="Pfam" id="PF00083">
    <property type="entry name" value="Sugar_tr"/>
    <property type="match status" value="1"/>
</dbReference>
<dbReference type="AlphaFoldDB" id="A0A060QFL9"/>
<feature type="transmembrane region" description="Helical" evidence="10">
    <location>
        <begin position="246"/>
        <end position="269"/>
    </location>
</feature>
<dbReference type="FunFam" id="1.20.1250.20:FF:000218">
    <property type="entry name" value="facilitated trehalose transporter Tret1"/>
    <property type="match status" value="1"/>
</dbReference>
<proteinExistence type="inferred from homology"/>
<feature type="transmembrane region" description="Helical" evidence="10">
    <location>
        <begin position="412"/>
        <end position="430"/>
    </location>
</feature>
<feature type="transmembrane region" description="Helical" evidence="10">
    <location>
        <begin position="167"/>
        <end position="188"/>
    </location>
</feature>
<evidence type="ECO:0000256" key="7">
    <source>
        <dbReference type="ARBA" id="ARBA00022989"/>
    </source>
</evidence>
<evidence type="ECO:0000259" key="11">
    <source>
        <dbReference type="PROSITE" id="PS50850"/>
    </source>
</evidence>
<evidence type="ECO:0000256" key="5">
    <source>
        <dbReference type="ARBA" id="ARBA00022597"/>
    </source>
</evidence>
<dbReference type="PROSITE" id="PS00216">
    <property type="entry name" value="SUGAR_TRANSPORT_1"/>
    <property type="match status" value="1"/>
</dbReference>
<dbReference type="PROSITE" id="PS00217">
    <property type="entry name" value="SUGAR_TRANSPORT_2"/>
    <property type="match status" value="1"/>
</dbReference>
<keyword evidence="7 10" id="KW-1133">Transmembrane helix</keyword>
<keyword evidence="8 10" id="KW-0472">Membrane</keyword>
<evidence type="ECO:0000313" key="12">
    <source>
        <dbReference type="EMBL" id="CDG38066.1"/>
    </source>
</evidence>
<dbReference type="InterPro" id="IPR020846">
    <property type="entry name" value="MFS_dom"/>
</dbReference>
<name>A0A060QFL9_9PROT</name>
<feature type="transmembrane region" description="Helical" evidence="10">
    <location>
        <begin position="12"/>
        <end position="39"/>
    </location>
</feature>
<evidence type="ECO:0000256" key="3">
    <source>
        <dbReference type="ARBA" id="ARBA00022448"/>
    </source>
</evidence>
<keyword evidence="3 9" id="KW-0813">Transport</keyword>
<feature type="transmembrane region" description="Helical" evidence="10">
    <location>
        <begin position="108"/>
        <end position="128"/>
    </location>
</feature>
<dbReference type="PROSITE" id="PS50850">
    <property type="entry name" value="MFS"/>
    <property type="match status" value="1"/>
</dbReference>
<dbReference type="eggNOG" id="COG2814">
    <property type="taxonomic scope" value="Bacteria"/>
</dbReference>
<evidence type="ECO:0000256" key="2">
    <source>
        <dbReference type="ARBA" id="ARBA00010992"/>
    </source>
</evidence>
<feature type="transmembrane region" description="Helical" evidence="10">
    <location>
        <begin position="281"/>
        <end position="305"/>
    </location>
</feature>
<protein>
    <submittedName>
        <fullName evidence="12">Sugar-proton symporter</fullName>
    </submittedName>
</protein>
<evidence type="ECO:0000256" key="1">
    <source>
        <dbReference type="ARBA" id="ARBA00004651"/>
    </source>
</evidence>
<dbReference type="PANTHER" id="PTHR48020:SF12">
    <property type="entry name" value="PROTON MYO-INOSITOL COTRANSPORTER"/>
    <property type="match status" value="1"/>
</dbReference>
<comment type="similarity">
    <text evidence="2 9">Belongs to the major facilitator superfamily. Sugar transporter (TC 2.A.1.1) family.</text>
</comment>
<reference evidence="12 13" key="2">
    <citation type="journal article" date="2014" name="PLoS ONE">
        <title>Evolution of mitochondria reconstructed from the energy metabolism of living bacteria.</title>
        <authorList>
            <person name="Degli Esposti M."/>
            <person name="Chouaia B."/>
            <person name="Comandatore F."/>
            <person name="Crotti E."/>
            <person name="Sassera D."/>
            <person name="Lievens P.M."/>
            <person name="Daffonchio D."/>
            <person name="Bandi C."/>
        </authorList>
    </citation>
    <scope>NUCLEOTIDE SEQUENCE [LARGE SCALE GENOMIC DNA]</scope>
    <source>
        <strain evidence="12 13">SF2.1</strain>
    </source>
</reference>
<evidence type="ECO:0000256" key="8">
    <source>
        <dbReference type="ARBA" id="ARBA00023136"/>
    </source>
</evidence>
<keyword evidence="4" id="KW-1003">Cell membrane</keyword>
<feature type="transmembrane region" description="Helical" evidence="10">
    <location>
        <begin position="83"/>
        <end position="102"/>
    </location>
</feature>
<dbReference type="InterPro" id="IPR036259">
    <property type="entry name" value="MFS_trans_sf"/>
</dbReference>
<evidence type="ECO:0000313" key="13">
    <source>
        <dbReference type="Proteomes" id="UP000027583"/>
    </source>
</evidence>
<comment type="caution">
    <text evidence="12">The sequence shown here is derived from an EMBL/GenBank/DDBJ whole genome shotgun (WGS) entry which is preliminary data.</text>
</comment>
<dbReference type="RefSeq" id="WP_023979207.1">
    <property type="nucleotide sequence ID" value="NZ_CBLX010000001.1"/>
</dbReference>
<keyword evidence="5" id="KW-0762">Sugar transport</keyword>
<dbReference type="PANTHER" id="PTHR48020">
    <property type="entry name" value="PROTON MYO-INOSITOL COTRANSPORTER"/>
    <property type="match status" value="1"/>
</dbReference>
<dbReference type="NCBIfam" id="TIGR00879">
    <property type="entry name" value="SP"/>
    <property type="match status" value="1"/>
</dbReference>
<organism evidence="12 13">
    <name type="scientific">Asaia bogorensis</name>
    <dbReference type="NCBI Taxonomy" id="91915"/>
    <lineage>
        <taxon>Bacteria</taxon>
        <taxon>Pseudomonadati</taxon>
        <taxon>Pseudomonadota</taxon>
        <taxon>Alphaproteobacteria</taxon>
        <taxon>Acetobacterales</taxon>
        <taxon>Acetobacteraceae</taxon>
        <taxon>Asaia</taxon>
    </lineage>
</organism>